<reference evidence="9 10" key="1">
    <citation type="submission" date="2023-03" db="EMBL/GenBank/DDBJ databases">
        <title>Complete genome sequences of several Auritidibacter ignavus strains isolated from ear infections.</title>
        <authorList>
            <person name="Baehr T."/>
            <person name="Baumhoegger A.M."/>
        </authorList>
    </citation>
    <scope>NUCLEOTIDE SEQUENCE [LARGE SCALE GENOMIC DNA]</scope>
    <source>
        <strain evidence="9 10">BABAE-6</strain>
    </source>
</reference>
<feature type="binding site" evidence="7">
    <location>
        <position position="190"/>
    </location>
    <ligand>
        <name>substrate</name>
    </ligand>
</feature>
<dbReference type="GO" id="GO:0008176">
    <property type="term" value="F:tRNA (guanine(46)-N7)-methyltransferase activity"/>
    <property type="evidence" value="ECO:0007669"/>
    <property type="project" value="UniProtKB-UniRule"/>
</dbReference>
<dbReference type="Gene3D" id="3.40.50.150">
    <property type="entry name" value="Vaccinia Virus protein VP39"/>
    <property type="match status" value="1"/>
</dbReference>
<evidence type="ECO:0000256" key="1">
    <source>
        <dbReference type="ARBA" id="ARBA00000142"/>
    </source>
</evidence>
<feature type="binding site" evidence="7">
    <location>
        <position position="81"/>
    </location>
    <ligand>
        <name>S-adenosyl-L-methionine</name>
        <dbReference type="ChEBI" id="CHEBI:59789"/>
    </ligand>
</feature>
<keyword evidence="4 7" id="KW-0808">Transferase</keyword>
<dbReference type="InterPro" id="IPR029063">
    <property type="entry name" value="SAM-dependent_MTases_sf"/>
</dbReference>
<dbReference type="PANTHER" id="PTHR23417">
    <property type="entry name" value="3-DEOXY-D-MANNO-OCTULOSONIC-ACID TRANSFERASE/TRNA GUANINE-N 7 - -METHYLTRANSFERASE"/>
    <property type="match status" value="1"/>
</dbReference>
<protein>
    <recommendedName>
        <fullName evidence="7">tRNA (guanine-N(7)-)-methyltransferase</fullName>
        <ecNumber evidence="7">2.1.1.33</ecNumber>
    </recommendedName>
    <alternativeName>
        <fullName evidence="7">tRNA (guanine(46)-N(7))-methyltransferase</fullName>
    </alternativeName>
    <alternativeName>
        <fullName evidence="7">tRNA(m7G46)-methyltransferase</fullName>
    </alternativeName>
</protein>
<accession>A0AAJ6DC15</accession>
<comment type="similarity">
    <text evidence="7">Belongs to the class I-like SAM-binding methyltransferase superfamily. TrmB family.</text>
</comment>
<dbReference type="AlphaFoldDB" id="A0AAJ6DC15"/>
<organism evidence="9 10">
    <name type="scientific">Auritidibacter ignavus</name>
    <dbReference type="NCBI Taxonomy" id="678932"/>
    <lineage>
        <taxon>Bacteria</taxon>
        <taxon>Bacillati</taxon>
        <taxon>Actinomycetota</taxon>
        <taxon>Actinomycetes</taxon>
        <taxon>Micrococcales</taxon>
        <taxon>Micrococcaceae</taxon>
        <taxon>Auritidibacter</taxon>
    </lineage>
</organism>
<sequence length="283" mass="31807">MTSSDSSRTSDNAIPEKYHRTPVSFVRRSTKLSPNRQKLWDESLGQWIVDVPRHHTSMSVDPNFVISPSALFGRDAELVIDIGIGHGESTIAGAKAHPERDFLAVEVYTPGLGKLLAAMVDEGLDNIRGIEANAPEVIDAIEGQAQEVWVFFPDPWQKARYHKRRLIQTGFVTKLATVLRPGGTLRLATDWSNYAEQMRAVMDEHPKFTNLYPHRLRGPDSPLTRAKREGTDNNQPVQEAEALDTIGGWAPRFTTRPVTSFERKATEAGRYIFDLCYQRVADH</sequence>
<dbReference type="Proteomes" id="UP001224674">
    <property type="component" value="Chromosome"/>
</dbReference>
<keyword evidence="6 7" id="KW-0819">tRNA processing</keyword>
<evidence type="ECO:0000256" key="2">
    <source>
        <dbReference type="ARBA" id="ARBA00003015"/>
    </source>
</evidence>
<comment type="catalytic activity">
    <reaction evidence="1 7">
        <text>guanosine(46) in tRNA + S-adenosyl-L-methionine = N(7)-methylguanosine(46) in tRNA + S-adenosyl-L-homocysteine</text>
        <dbReference type="Rhea" id="RHEA:42708"/>
        <dbReference type="Rhea" id="RHEA-COMP:10188"/>
        <dbReference type="Rhea" id="RHEA-COMP:10189"/>
        <dbReference type="ChEBI" id="CHEBI:57856"/>
        <dbReference type="ChEBI" id="CHEBI:59789"/>
        <dbReference type="ChEBI" id="CHEBI:74269"/>
        <dbReference type="ChEBI" id="CHEBI:74480"/>
        <dbReference type="EC" id="2.1.1.33"/>
    </reaction>
</comment>
<comment type="caution">
    <text evidence="7">Lacks conserved residue(s) required for the propagation of feature annotation.</text>
</comment>
<evidence type="ECO:0000256" key="4">
    <source>
        <dbReference type="ARBA" id="ARBA00022679"/>
    </source>
</evidence>
<gene>
    <name evidence="7 9" type="primary">trmB</name>
    <name evidence="9" type="ORF">QDX21_12015</name>
</gene>
<feature type="region of interest" description="Disordered" evidence="8">
    <location>
        <begin position="212"/>
        <end position="236"/>
    </location>
</feature>
<dbReference type="EMBL" id="CP122566">
    <property type="protein sequence ID" value="WGH92999.1"/>
    <property type="molecule type" value="Genomic_DNA"/>
</dbReference>
<evidence type="ECO:0000256" key="3">
    <source>
        <dbReference type="ARBA" id="ARBA00022603"/>
    </source>
</evidence>
<dbReference type="PANTHER" id="PTHR23417:SF14">
    <property type="entry name" value="PENTACOTRIPEPTIDE-REPEAT REGION OF PRORP DOMAIN-CONTAINING PROTEIN"/>
    <property type="match status" value="1"/>
</dbReference>
<evidence type="ECO:0000313" key="10">
    <source>
        <dbReference type="Proteomes" id="UP001224674"/>
    </source>
</evidence>
<dbReference type="GO" id="GO:0043527">
    <property type="term" value="C:tRNA methyltransferase complex"/>
    <property type="evidence" value="ECO:0007669"/>
    <property type="project" value="TreeGrafter"/>
</dbReference>
<dbReference type="CDD" id="cd02440">
    <property type="entry name" value="AdoMet_MTases"/>
    <property type="match status" value="1"/>
</dbReference>
<dbReference type="NCBIfam" id="TIGR00091">
    <property type="entry name" value="tRNA (guanosine(46)-N7)-methyltransferase TrmB"/>
    <property type="match status" value="1"/>
</dbReference>
<dbReference type="PROSITE" id="PS51625">
    <property type="entry name" value="SAM_MT_TRMB"/>
    <property type="match status" value="1"/>
</dbReference>
<dbReference type="Pfam" id="PF02390">
    <property type="entry name" value="Methyltransf_4"/>
    <property type="match status" value="1"/>
</dbReference>
<dbReference type="SUPFAM" id="SSF53335">
    <property type="entry name" value="S-adenosyl-L-methionine-dependent methyltransferases"/>
    <property type="match status" value="1"/>
</dbReference>
<evidence type="ECO:0000256" key="8">
    <source>
        <dbReference type="SAM" id="MobiDB-lite"/>
    </source>
</evidence>
<dbReference type="InterPro" id="IPR055361">
    <property type="entry name" value="tRNA_methyltr_TrmB_bact"/>
</dbReference>
<feature type="binding site" evidence="7">
    <location>
        <position position="154"/>
    </location>
    <ligand>
        <name>S-adenosyl-L-methionine</name>
        <dbReference type="ChEBI" id="CHEBI:59789"/>
    </ligand>
</feature>
<dbReference type="InterPro" id="IPR003358">
    <property type="entry name" value="tRNA_(Gua-N-7)_MeTrfase_Trmb"/>
</dbReference>
<feature type="binding site" evidence="7">
    <location>
        <begin position="259"/>
        <end position="262"/>
    </location>
    <ligand>
        <name>substrate</name>
    </ligand>
</feature>
<evidence type="ECO:0000256" key="5">
    <source>
        <dbReference type="ARBA" id="ARBA00022691"/>
    </source>
</evidence>
<dbReference type="EC" id="2.1.1.33" evidence="7"/>
<feature type="binding site" evidence="7">
    <location>
        <position position="106"/>
    </location>
    <ligand>
        <name>S-adenosyl-L-methionine</name>
        <dbReference type="ChEBI" id="CHEBI:59789"/>
    </ligand>
</feature>
<evidence type="ECO:0000313" key="9">
    <source>
        <dbReference type="EMBL" id="WGH92999.1"/>
    </source>
</evidence>
<evidence type="ECO:0000256" key="6">
    <source>
        <dbReference type="ARBA" id="ARBA00022694"/>
    </source>
</evidence>
<evidence type="ECO:0000256" key="7">
    <source>
        <dbReference type="HAMAP-Rule" id="MF_01057"/>
    </source>
</evidence>
<proteinExistence type="inferred from homology"/>
<dbReference type="HAMAP" id="MF_01057">
    <property type="entry name" value="tRNA_methyltr_TrmB"/>
    <property type="match status" value="1"/>
</dbReference>
<keyword evidence="5 7" id="KW-0949">S-adenosyl-L-methionine</keyword>
<comment type="pathway">
    <text evidence="7">tRNA modification; N(7)-methylguanine-tRNA biosynthesis.</text>
</comment>
<keyword evidence="3 7" id="KW-0489">Methyltransferase</keyword>
<name>A0AAJ6DC15_9MICC</name>
<dbReference type="RefSeq" id="WP_158524717.1">
    <property type="nucleotide sequence ID" value="NZ_CP122561.1"/>
</dbReference>
<feature type="binding site" evidence="7">
    <location>
        <position position="133"/>
    </location>
    <ligand>
        <name>S-adenosyl-L-methionine</name>
        <dbReference type="ChEBI" id="CHEBI:59789"/>
    </ligand>
</feature>
<keyword evidence="10" id="KW-1185">Reference proteome</keyword>
<comment type="function">
    <text evidence="2 7">Catalyzes the formation of N(7)-methylguanine at position 46 (m7G46) in tRNA.</text>
</comment>
<feature type="binding site" evidence="7">
    <location>
        <position position="158"/>
    </location>
    <ligand>
        <name>substrate</name>
    </ligand>
</feature>